<dbReference type="CDD" id="cd18873">
    <property type="entry name" value="NUDIX_NadM_like"/>
    <property type="match status" value="1"/>
</dbReference>
<evidence type="ECO:0000313" key="4">
    <source>
        <dbReference type="Proteomes" id="UP000569732"/>
    </source>
</evidence>
<protein>
    <submittedName>
        <fullName evidence="3">NUDIX hydrolase</fullName>
    </submittedName>
</protein>
<dbReference type="SUPFAM" id="SSF55811">
    <property type="entry name" value="Nudix"/>
    <property type="match status" value="1"/>
</dbReference>
<feature type="domain" description="NrtR DNA-binding winged helix" evidence="2">
    <location>
        <begin position="169"/>
        <end position="227"/>
    </location>
</feature>
<dbReference type="GO" id="GO:0016787">
    <property type="term" value="F:hydrolase activity"/>
    <property type="evidence" value="ECO:0007669"/>
    <property type="project" value="UniProtKB-KW"/>
</dbReference>
<dbReference type="Pfam" id="PF00293">
    <property type="entry name" value="NUDIX"/>
    <property type="match status" value="1"/>
</dbReference>
<reference evidence="3 4" key="1">
    <citation type="submission" date="2020-07" db="EMBL/GenBank/DDBJ databases">
        <title>Endozoicomonas sp. nov., isolated from sediment.</title>
        <authorList>
            <person name="Gu T."/>
        </authorList>
    </citation>
    <scope>NUCLEOTIDE SEQUENCE [LARGE SCALE GENOMIC DNA]</scope>
    <source>
        <strain evidence="3 4">SM1973</strain>
    </source>
</reference>
<name>A0A853I482_9GAMM</name>
<dbReference type="Gene3D" id="1.10.10.10">
    <property type="entry name" value="Winged helix-like DNA-binding domain superfamily/Winged helix DNA-binding domain"/>
    <property type="match status" value="1"/>
</dbReference>
<dbReference type="InterPro" id="IPR000086">
    <property type="entry name" value="NUDIX_hydrolase_dom"/>
</dbReference>
<dbReference type="Proteomes" id="UP000569732">
    <property type="component" value="Unassembled WGS sequence"/>
</dbReference>
<accession>A0A853I482</accession>
<proteinExistence type="predicted"/>
<dbReference type="InterPro" id="IPR054105">
    <property type="entry name" value="WHD_NrtR"/>
</dbReference>
<dbReference type="InterPro" id="IPR036390">
    <property type="entry name" value="WH_DNA-bd_sf"/>
</dbReference>
<keyword evidence="3" id="KW-0378">Hydrolase</keyword>
<dbReference type="InterPro" id="IPR036388">
    <property type="entry name" value="WH-like_DNA-bd_sf"/>
</dbReference>
<dbReference type="PANTHER" id="PTHR43736">
    <property type="entry name" value="ADP-RIBOSE PYROPHOSPHATASE"/>
    <property type="match status" value="1"/>
</dbReference>
<dbReference type="RefSeq" id="WP_180569481.1">
    <property type="nucleotide sequence ID" value="NZ_JACCKB010000025.1"/>
</dbReference>
<comment type="caution">
    <text evidence="3">The sequence shown here is derived from an EMBL/GenBank/DDBJ whole genome shotgun (WGS) entry which is preliminary data.</text>
</comment>
<dbReference type="AlphaFoldDB" id="A0A853I482"/>
<feature type="domain" description="Nudix hydrolase" evidence="1">
    <location>
        <begin position="28"/>
        <end position="135"/>
    </location>
</feature>
<keyword evidence="4" id="KW-1185">Reference proteome</keyword>
<evidence type="ECO:0000259" key="2">
    <source>
        <dbReference type="Pfam" id="PF21906"/>
    </source>
</evidence>
<sequence>MVDHSQLTEAEYLAQYNVQDFDAPLCTVDIVPFRFHDHRLQVLTCLRHQHPAKEQWALPGGYIDINQDNDLDTTAQRKLAAKIGTEAPYLEQVQTVGNQQRDPRGWSITVVYYALFPGSAANQTLLSDTRWLTLQGNTVGQPLAFDHNQLISVALERLQNKVQYTSLPVYLLPECFTLADISDVFLAILGKTPPMRSIRNRFLNEDLLEDSGEKRYGSNRPATLYRLKKTAAAQFYNRLYHTTQ</sequence>
<dbReference type="SUPFAM" id="SSF46785">
    <property type="entry name" value="Winged helix' DNA-binding domain"/>
    <property type="match status" value="1"/>
</dbReference>
<evidence type="ECO:0000313" key="3">
    <source>
        <dbReference type="EMBL" id="NYZ67459.1"/>
    </source>
</evidence>
<dbReference type="EMBL" id="JACCKB010000025">
    <property type="protein sequence ID" value="NYZ67459.1"/>
    <property type="molecule type" value="Genomic_DNA"/>
</dbReference>
<dbReference type="Gene3D" id="3.90.79.10">
    <property type="entry name" value="Nucleoside Triphosphate Pyrophosphohydrolase"/>
    <property type="match status" value="1"/>
</dbReference>
<organism evidence="3 4">
    <name type="scientific">Spartinivicinus marinus</name>
    <dbReference type="NCBI Taxonomy" id="2994442"/>
    <lineage>
        <taxon>Bacteria</taxon>
        <taxon>Pseudomonadati</taxon>
        <taxon>Pseudomonadota</taxon>
        <taxon>Gammaproteobacteria</taxon>
        <taxon>Oceanospirillales</taxon>
        <taxon>Zooshikellaceae</taxon>
        <taxon>Spartinivicinus</taxon>
    </lineage>
</organism>
<evidence type="ECO:0000259" key="1">
    <source>
        <dbReference type="Pfam" id="PF00293"/>
    </source>
</evidence>
<gene>
    <name evidence="3" type="ORF">H0A36_15690</name>
</gene>
<dbReference type="InterPro" id="IPR015797">
    <property type="entry name" value="NUDIX_hydrolase-like_dom_sf"/>
</dbReference>
<dbReference type="Pfam" id="PF21906">
    <property type="entry name" value="WHD_NrtR"/>
    <property type="match status" value="1"/>
</dbReference>
<dbReference type="PANTHER" id="PTHR43736:SF4">
    <property type="entry name" value="SLR1690 PROTEIN"/>
    <property type="match status" value="1"/>
</dbReference>